<dbReference type="PANTHER" id="PTHR12993:SF11">
    <property type="entry name" value="N-ACETYLGLUCOSAMINYL-PHOSPHATIDYLINOSITOL DE-N-ACETYLASE"/>
    <property type="match status" value="1"/>
</dbReference>
<keyword evidence="2" id="KW-1185">Reference proteome</keyword>
<protein>
    <submittedName>
        <fullName evidence="1">PIG-L family deacetylase</fullName>
    </submittedName>
</protein>
<comment type="caution">
    <text evidence="1">The sequence shown here is derived from an EMBL/GenBank/DDBJ whole genome shotgun (WGS) entry which is preliminary data.</text>
</comment>
<dbReference type="SUPFAM" id="SSF102588">
    <property type="entry name" value="LmbE-like"/>
    <property type="match status" value="1"/>
</dbReference>
<gene>
    <name evidence="1" type="ORF">G9U52_15875</name>
</gene>
<accession>A0ABX0J8Y3</accession>
<dbReference type="InterPro" id="IPR024078">
    <property type="entry name" value="LmbE-like_dom_sf"/>
</dbReference>
<name>A0ABX0J8Y3_9BACL</name>
<sequence>MDIAIQKAGFIYAHPDDETFLSACLIRQLADQGEAPVLLLATKGDAGKKNGDVSHLTNEQLAAVRVKEMEQAAAILGLAAVEHLGYPDGKLQEVEPVGFVDAIIEFINKHQLEAIFTFPEDGGNFHPDHIAISRMATAAVLSGKCPTVRKLYYFMTAALLNEGQQPSFILDTEPQWAMKAAALRAHQSQILAIHRYFGDLVVFPEDRRYESFVLAHEWDQEQAAYKCFIKM</sequence>
<organism evidence="1 2">
    <name type="scientific">Paenibacillus agricola</name>
    <dbReference type="NCBI Taxonomy" id="2716264"/>
    <lineage>
        <taxon>Bacteria</taxon>
        <taxon>Bacillati</taxon>
        <taxon>Bacillota</taxon>
        <taxon>Bacilli</taxon>
        <taxon>Bacillales</taxon>
        <taxon>Paenibacillaceae</taxon>
        <taxon>Paenibacillus</taxon>
    </lineage>
</organism>
<evidence type="ECO:0000313" key="1">
    <source>
        <dbReference type="EMBL" id="NHN31317.1"/>
    </source>
</evidence>
<dbReference type="PANTHER" id="PTHR12993">
    <property type="entry name" value="N-ACETYLGLUCOSAMINYL-PHOSPHATIDYLINOSITOL DE-N-ACETYLASE-RELATED"/>
    <property type="match status" value="1"/>
</dbReference>
<dbReference type="InterPro" id="IPR003737">
    <property type="entry name" value="GlcNAc_PI_deacetylase-related"/>
</dbReference>
<dbReference type="EMBL" id="JAAOIW010000005">
    <property type="protein sequence ID" value="NHN31317.1"/>
    <property type="molecule type" value="Genomic_DNA"/>
</dbReference>
<reference evidence="1" key="1">
    <citation type="submission" date="2020-03" db="EMBL/GenBank/DDBJ databases">
        <title>Draft sequencing of Paenibacilllus sp. S3N08.</title>
        <authorList>
            <person name="Kim D.-U."/>
        </authorList>
    </citation>
    <scope>NUCLEOTIDE SEQUENCE</scope>
    <source>
        <strain evidence="1">S3N08</strain>
    </source>
</reference>
<dbReference type="Proteomes" id="UP001165962">
    <property type="component" value="Unassembled WGS sequence"/>
</dbReference>
<proteinExistence type="predicted"/>
<dbReference type="Gene3D" id="3.40.50.10320">
    <property type="entry name" value="LmbE-like"/>
    <property type="match status" value="1"/>
</dbReference>
<dbReference type="Pfam" id="PF02585">
    <property type="entry name" value="PIG-L"/>
    <property type="match status" value="1"/>
</dbReference>
<dbReference type="RefSeq" id="WP_166151249.1">
    <property type="nucleotide sequence ID" value="NZ_JAAOIW010000005.1"/>
</dbReference>
<evidence type="ECO:0000313" key="2">
    <source>
        <dbReference type="Proteomes" id="UP001165962"/>
    </source>
</evidence>